<dbReference type="InterPro" id="IPR025851">
    <property type="entry name" value="SUKH-4"/>
</dbReference>
<dbReference type="Proteomes" id="UP000236047">
    <property type="component" value="Unassembled WGS sequence"/>
</dbReference>
<name>A0A2N8PME5_STRNR</name>
<dbReference type="EMBL" id="LJSN01000002">
    <property type="protein sequence ID" value="PNE42199.1"/>
    <property type="molecule type" value="Genomic_DNA"/>
</dbReference>
<evidence type="ECO:0000313" key="2">
    <source>
        <dbReference type="Proteomes" id="UP000236047"/>
    </source>
</evidence>
<comment type="caution">
    <text evidence="1">The sequence shown here is derived from an EMBL/GenBank/DDBJ whole genome shotgun (WGS) entry which is preliminary data.</text>
</comment>
<protein>
    <recommendedName>
        <fullName evidence="3">SUKH-4 immunity protein of toxin-antitoxin system</fullName>
    </recommendedName>
</protein>
<sequence length="276" mass="30437">MTVPEGELRKFGPEAAGEPYAVPESVRRLMQVAVPWTVGPYFSTSPDDPVVLDAYAESVGTEVAREEQRQWARLGTDRGYELCAAPGGEVRAVLLGYQEPPRFVSSSPEQFAQSLLELDRALRVILGTDRPEAAAEAFAAAERQLRATDPAAFAERENWWPLVLDDIRDTAGTEWYAAFEYVGDDGEKQVVTRAGGIALHPEESLWSALRGAGIEPSQVTRIHTELEACFLPGHYCSLWLAQMFPDAELTHNFPYGESAESRAEGIRLLREAAAQQ</sequence>
<dbReference type="AlphaFoldDB" id="A0A2N8PME5"/>
<organism evidence="1 2">
    <name type="scientific">Streptomyces noursei</name>
    <name type="common">Streptomyces albulus</name>
    <dbReference type="NCBI Taxonomy" id="1971"/>
    <lineage>
        <taxon>Bacteria</taxon>
        <taxon>Bacillati</taxon>
        <taxon>Actinomycetota</taxon>
        <taxon>Actinomycetes</taxon>
        <taxon>Kitasatosporales</taxon>
        <taxon>Streptomycetaceae</taxon>
        <taxon>Streptomyces</taxon>
    </lineage>
</organism>
<evidence type="ECO:0000313" key="1">
    <source>
        <dbReference type="EMBL" id="PNE42199.1"/>
    </source>
</evidence>
<gene>
    <name evidence="1" type="ORF">AOB60_16915</name>
</gene>
<evidence type="ECO:0008006" key="3">
    <source>
        <dbReference type="Google" id="ProtNLM"/>
    </source>
</evidence>
<proteinExistence type="predicted"/>
<dbReference type="Pfam" id="PF14435">
    <property type="entry name" value="SUKH-4"/>
    <property type="match status" value="1"/>
</dbReference>
<dbReference type="RefSeq" id="WP_102924041.1">
    <property type="nucleotide sequence ID" value="NZ_LJSN01000002.1"/>
</dbReference>
<dbReference type="Pfam" id="PF14440">
    <property type="entry name" value="XOO_2897-deam"/>
    <property type="match status" value="1"/>
</dbReference>
<accession>A0A2N8PME5</accession>
<reference evidence="2" key="1">
    <citation type="submission" date="2015-09" db="EMBL/GenBank/DDBJ databases">
        <authorList>
            <person name="Graham D.E."/>
            <person name="Mahan K.M."/>
            <person name="Klingeman D.M."/>
            <person name="Fida T."/>
            <person name="Giannone R.J."/>
            <person name="Hettich R.L."/>
            <person name="Parry R.J."/>
            <person name="Spain J.C."/>
        </authorList>
    </citation>
    <scope>NUCLEOTIDE SEQUENCE [LARGE SCALE GENOMIC DNA]</scope>
    <source>
        <strain evidence="2">JCM 4701</strain>
    </source>
</reference>
<keyword evidence="2" id="KW-1185">Reference proteome</keyword>
<dbReference type="InterPro" id="IPR032722">
    <property type="entry name" value="Deaminase_XOO_2897"/>
</dbReference>